<evidence type="ECO:0000313" key="9">
    <source>
        <dbReference type="Proteomes" id="UP000184032"/>
    </source>
</evidence>
<accession>A0A1M5R9G9</accession>
<reference evidence="8 9" key="1">
    <citation type="submission" date="2016-11" db="EMBL/GenBank/DDBJ databases">
        <authorList>
            <person name="Jaros S."/>
            <person name="Januszkiewicz K."/>
            <person name="Wedrychowicz H."/>
        </authorList>
    </citation>
    <scope>NUCLEOTIDE SEQUENCE [LARGE SCALE GENOMIC DNA]</scope>
    <source>
        <strain evidence="8 9">DSM 21120</strain>
    </source>
</reference>
<evidence type="ECO:0000256" key="6">
    <source>
        <dbReference type="RuleBase" id="RU366058"/>
    </source>
</evidence>
<feature type="transmembrane region" description="Helical" evidence="6">
    <location>
        <begin position="172"/>
        <end position="195"/>
    </location>
</feature>
<name>A0A1M5R9G9_9FIRM</name>
<dbReference type="PANTHER" id="PTHR12677:SF49">
    <property type="entry name" value="TVP38_TMEM64 FAMILY MEMBRANE PROTEIN"/>
    <property type="match status" value="1"/>
</dbReference>
<sequence>MKVKDFKFIKSSTIINIITIIGLFLSIFLMFWGYKAGLFTSQERLNAFLLNLGTFGPLIFILLQVVQVVIPVIPGGVSSIAGVLIFGPFRGTIYNYVGIVTGSFINYFLARYYGRGFVTNIIGSKKMDSYTKYLSKGKKFDNFFALAIFLPIAPDDVLCLFAGLLNMNIVKFTLIILFLKPWSLLIYTLGGKYFLTKFLFN</sequence>
<evidence type="ECO:0000256" key="5">
    <source>
        <dbReference type="ARBA" id="ARBA00023136"/>
    </source>
</evidence>
<keyword evidence="2 6" id="KW-1003">Cell membrane</keyword>
<gene>
    <name evidence="8" type="ORF">SAMN02745245_00869</name>
</gene>
<evidence type="ECO:0000256" key="2">
    <source>
        <dbReference type="ARBA" id="ARBA00022475"/>
    </source>
</evidence>
<keyword evidence="3 6" id="KW-0812">Transmembrane</keyword>
<keyword evidence="5 6" id="KW-0472">Membrane</keyword>
<dbReference type="InterPro" id="IPR015414">
    <property type="entry name" value="TMEM64"/>
</dbReference>
<dbReference type="RefSeq" id="WP_234945630.1">
    <property type="nucleotide sequence ID" value="NZ_FQXI01000004.1"/>
</dbReference>
<keyword evidence="9" id="KW-1185">Reference proteome</keyword>
<dbReference type="InterPro" id="IPR032816">
    <property type="entry name" value="VTT_dom"/>
</dbReference>
<feature type="transmembrane region" description="Helical" evidence="6">
    <location>
        <begin position="93"/>
        <end position="110"/>
    </location>
</feature>
<evidence type="ECO:0000256" key="1">
    <source>
        <dbReference type="ARBA" id="ARBA00004651"/>
    </source>
</evidence>
<evidence type="ECO:0000256" key="3">
    <source>
        <dbReference type="ARBA" id="ARBA00022692"/>
    </source>
</evidence>
<comment type="subcellular location">
    <subcellularLocation>
        <location evidence="1 6">Cell membrane</location>
        <topology evidence="1 6">Multi-pass membrane protein</topology>
    </subcellularLocation>
</comment>
<proteinExistence type="inferred from homology"/>
<feature type="transmembrane region" description="Helical" evidence="6">
    <location>
        <begin position="143"/>
        <end position="165"/>
    </location>
</feature>
<feature type="transmembrane region" description="Helical" evidence="6">
    <location>
        <begin position="54"/>
        <end position="86"/>
    </location>
</feature>
<dbReference type="GO" id="GO:0005886">
    <property type="term" value="C:plasma membrane"/>
    <property type="evidence" value="ECO:0007669"/>
    <property type="project" value="UniProtKB-SubCell"/>
</dbReference>
<comment type="similarity">
    <text evidence="6">Belongs to the TVP38/TMEM64 family.</text>
</comment>
<feature type="transmembrane region" description="Helical" evidence="6">
    <location>
        <begin position="12"/>
        <end position="34"/>
    </location>
</feature>
<dbReference type="Pfam" id="PF09335">
    <property type="entry name" value="VTT_dom"/>
    <property type="match status" value="1"/>
</dbReference>
<dbReference type="AlphaFoldDB" id="A0A1M5R9G9"/>
<feature type="domain" description="VTT" evidence="7">
    <location>
        <begin position="73"/>
        <end position="190"/>
    </location>
</feature>
<dbReference type="STRING" id="1120995.SAMN02745245_00869"/>
<dbReference type="EMBL" id="FQXI01000004">
    <property type="protein sequence ID" value="SHH22818.1"/>
    <property type="molecule type" value="Genomic_DNA"/>
</dbReference>
<evidence type="ECO:0000313" key="8">
    <source>
        <dbReference type="EMBL" id="SHH22818.1"/>
    </source>
</evidence>
<dbReference type="Proteomes" id="UP000184032">
    <property type="component" value="Unassembled WGS sequence"/>
</dbReference>
<organism evidence="8 9">
    <name type="scientific">Anaerosphaera aminiphila DSM 21120</name>
    <dbReference type="NCBI Taxonomy" id="1120995"/>
    <lineage>
        <taxon>Bacteria</taxon>
        <taxon>Bacillati</taxon>
        <taxon>Bacillota</taxon>
        <taxon>Tissierellia</taxon>
        <taxon>Tissierellales</taxon>
        <taxon>Peptoniphilaceae</taxon>
        <taxon>Anaerosphaera</taxon>
    </lineage>
</organism>
<evidence type="ECO:0000256" key="4">
    <source>
        <dbReference type="ARBA" id="ARBA00022989"/>
    </source>
</evidence>
<dbReference type="PANTHER" id="PTHR12677">
    <property type="entry name" value="GOLGI APPARATUS MEMBRANE PROTEIN TVP38-RELATED"/>
    <property type="match status" value="1"/>
</dbReference>
<protein>
    <recommendedName>
        <fullName evidence="6">TVP38/TMEM64 family membrane protein</fullName>
    </recommendedName>
</protein>
<keyword evidence="4 6" id="KW-1133">Transmembrane helix</keyword>
<evidence type="ECO:0000259" key="7">
    <source>
        <dbReference type="Pfam" id="PF09335"/>
    </source>
</evidence>